<dbReference type="Pfam" id="PF04104">
    <property type="entry name" value="DNA_primase_lrg"/>
    <property type="match status" value="1"/>
</dbReference>
<feature type="binding site" evidence="10">
    <location>
        <position position="419"/>
    </location>
    <ligand>
        <name>[4Fe-4S] cluster</name>
        <dbReference type="ChEBI" id="CHEBI:49883"/>
    </ligand>
</feature>
<comment type="similarity">
    <text evidence="2">Belongs to the eukaryotic-type primase large subunit family.</text>
</comment>
<evidence type="ECO:0000313" key="12">
    <source>
        <dbReference type="EMBL" id="CAE0187543.1"/>
    </source>
</evidence>
<evidence type="ECO:0000256" key="6">
    <source>
        <dbReference type="ARBA" id="ARBA00022723"/>
    </source>
</evidence>
<keyword evidence="5" id="KW-0235">DNA replication</keyword>
<keyword evidence="8 10" id="KW-0411">Iron-sulfur</keyword>
<dbReference type="InterPro" id="IPR016558">
    <property type="entry name" value="DNA_primase_lsu_euk"/>
</dbReference>
<evidence type="ECO:0000256" key="10">
    <source>
        <dbReference type="PIRSR" id="PIRSR009449-1"/>
    </source>
</evidence>
<dbReference type="GO" id="GO:0051539">
    <property type="term" value="F:4 iron, 4 sulfur cluster binding"/>
    <property type="evidence" value="ECO:0007669"/>
    <property type="project" value="UniProtKB-KW"/>
</dbReference>
<dbReference type="EMBL" id="HBHZ01000772">
    <property type="protein sequence ID" value="CAE0187543.1"/>
    <property type="molecule type" value="Transcribed_RNA"/>
</dbReference>
<dbReference type="Proteomes" id="UP001472866">
    <property type="component" value="Chromosome 01"/>
</dbReference>
<evidence type="ECO:0000256" key="7">
    <source>
        <dbReference type="ARBA" id="ARBA00023004"/>
    </source>
</evidence>
<keyword evidence="7 10" id="KW-0408">Iron</keyword>
<feature type="binding site" evidence="10">
    <location>
        <position position="379"/>
    </location>
    <ligand>
        <name>[4Fe-4S] cluster</name>
        <dbReference type="ChEBI" id="CHEBI:49883"/>
    </ligand>
</feature>
<dbReference type="PIRSF" id="PIRSF009449">
    <property type="entry name" value="DNA_primase_large_subunit"/>
    <property type="match status" value="1"/>
</dbReference>
<reference evidence="12" key="1">
    <citation type="submission" date="2021-01" db="EMBL/GenBank/DDBJ databases">
        <authorList>
            <person name="Corre E."/>
            <person name="Pelletier E."/>
            <person name="Niang G."/>
            <person name="Scheremetjew M."/>
            <person name="Finn R."/>
            <person name="Kale V."/>
            <person name="Holt S."/>
            <person name="Cochrane G."/>
            <person name="Meng A."/>
            <person name="Brown T."/>
            <person name="Cohen L."/>
        </authorList>
    </citation>
    <scope>NUCLEOTIDE SEQUENCE</scope>
    <source>
        <strain evidence="12">RCC1871</strain>
    </source>
</reference>
<dbReference type="GO" id="GO:0006269">
    <property type="term" value="P:DNA replication, synthesis of primer"/>
    <property type="evidence" value="ECO:0007669"/>
    <property type="project" value="UniProtKB-KW"/>
</dbReference>
<dbReference type="Pfam" id="PF26466">
    <property type="entry name" value="DNA_primase_lrg_N"/>
    <property type="match status" value="1"/>
</dbReference>
<evidence type="ECO:0000256" key="3">
    <source>
        <dbReference type="ARBA" id="ARBA00022485"/>
    </source>
</evidence>
<dbReference type="GO" id="GO:0005658">
    <property type="term" value="C:alpha DNA polymerase:primase complex"/>
    <property type="evidence" value="ECO:0007669"/>
    <property type="project" value="TreeGrafter"/>
</dbReference>
<keyword evidence="6 10" id="KW-0479">Metal-binding</keyword>
<reference evidence="13 14" key="2">
    <citation type="submission" date="2024-03" db="EMBL/GenBank/DDBJ databases">
        <title>Complete genome sequence of the green alga Chloropicon roscoffensis RCC1871.</title>
        <authorList>
            <person name="Lemieux C."/>
            <person name="Pombert J.-F."/>
            <person name="Otis C."/>
            <person name="Turmel M."/>
        </authorList>
    </citation>
    <scope>NUCLEOTIDE SEQUENCE [LARGE SCALE GENOMIC DNA]</scope>
    <source>
        <strain evidence="13 14">RCC1871</strain>
    </source>
</reference>
<dbReference type="Gene3D" id="1.20.930.80">
    <property type="match status" value="1"/>
</dbReference>
<organism evidence="12">
    <name type="scientific">Chloropicon roscoffensis</name>
    <dbReference type="NCBI Taxonomy" id="1461544"/>
    <lineage>
        <taxon>Eukaryota</taxon>
        <taxon>Viridiplantae</taxon>
        <taxon>Chlorophyta</taxon>
        <taxon>Chloropicophyceae</taxon>
        <taxon>Chloropicales</taxon>
        <taxon>Chloropicaceae</taxon>
        <taxon>Chloropicon</taxon>
    </lineage>
</organism>
<evidence type="ECO:0000259" key="11">
    <source>
        <dbReference type="Pfam" id="PF04104"/>
    </source>
</evidence>
<feature type="binding site" evidence="10">
    <location>
        <position position="284"/>
    </location>
    <ligand>
        <name>[4Fe-4S] cluster</name>
        <dbReference type="ChEBI" id="CHEBI:49883"/>
    </ligand>
</feature>
<keyword evidence="9" id="KW-0238">DNA-binding</keyword>
<sequence>MAATGFTPILSGDAKATRNKQKTRAARVVSLYERPPPYDAALEELEAFSLDRLKVLRGIERLRLSNASEAELRQKTKELLRKYLSGDELRKDKISHFMLRLAYCQTKDNRDWLVDKECELFRVRFEELVHKEQKDFLQDIELQVGLVDQEEFERVKGSLAAAHGGKITGTHREFFKVPFEAVPSLVATRRVFVNRGWAYVGAHQMAPLVVGRFKEHLAKALQITAKAWPHVAATDESNRLAPIVSFLSKQYQGSSDYTEVQTSGNSVVTLDEIPNLAKRHFPMCMKHLHASLMSNNHLKHQGRMQFGLFLKGIGLPLEQALQFWKTAFAPKVPGDKFEKQYAYNVRHNYGKEGKRADYTPYSCMKVISTTPGSGEHHGCPYKTFSESSLRAQLQQLQITGSDQRQVLELSKNHHYQLACGKVLQLTHNGFQAEEGINHPNQYYKLAKDANCNC</sequence>
<dbReference type="PANTHER" id="PTHR10537">
    <property type="entry name" value="DNA PRIMASE LARGE SUBUNIT"/>
    <property type="match status" value="1"/>
</dbReference>
<accession>A0A7S3FLX0</accession>
<evidence type="ECO:0000256" key="4">
    <source>
        <dbReference type="ARBA" id="ARBA00022515"/>
    </source>
</evidence>
<evidence type="ECO:0000256" key="1">
    <source>
        <dbReference type="ARBA" id="ARBA00001966"/>
    </source>
</evidence>
<keyword evidence="14" id="KW-1185">Reference proteome</keyword>
<evidence type="ECO:0000313" key="13">
    <source>
        <dbReference type="EMBL" id="WZN59124.1"/>
    </source>
</evidence>
<feature type="binding site" evidence="10">
    <location>
        <position position="363"/>
    </location>
    <ligand>
        <name>[4Fe-4S] cluster</name>
        <dbReference type="ChEBI" id="CHEBI:49883"/>
    </ligand>
</feature>
<dbReference type="EMBL" id="CP151501">
    <property type="protein sequence ID" value="WZN59124.1"/>
    <property type="molecule type" value="Genomic_DNA"/>
</dbReference>
<evidence type="ECO:0000256" key="8">
    <source>
        <dbReference type="ARBA" id="ARBA00023014"/>
    </source>
</evidence>
<proteinExistence type="inferred from homology"/>
<comment type="cofactor">
    <cofactor evidence="1">
        <name>[4Fe-4S] cluster</name>
        <dbReference type="ChEBI" id="CHEBI:49883"/>
    </cofactor>
</comment>
<gene>
    <name evidence="12" type="ORF">CROS1456_LOCUS609</name>
    <name evidence="13" type="ORF">HKI87_01g06490</name>
</gene>
<dbReference type="PANTHER" id="PTHR10537:SF3">
    <property type="entry name" value="DNA PRIMASE LARGE SUBUNIT"/>
    <property type="match status" value="1"/>
</dbReference>
<dbReference type="AlphaFoldDB" id="A0A7S3FLX0"/>
<dbReference type="InterPro" id="IPR058560">
    <property type="entry name" value="DNA_primase_C"/>
</dbReference>
<keyword evidence="4" id="KW-0639">Primosome</keyword>
<protein>
    <submittedName>
        <fullName evidence="13">Large subunit of DNA primase</fullName>
    </submittedName>
</protein>
<dbReference type="CDD" id="cd07322">
    <property type="entry name" value="PriL_PriS_Eukaryotic"/>
    <property type="match status" value="1"/>
</dbReference>
<dbReference type="GO" id="GO:0006270">
    <property type="term" value="P:DNA replication initiation"/>
    <property type="evidence" value="ECO:0007669"/>
    <property type="project" value="TreeGrafter"/>
</dbReference>
<evidence type="ECO:0000256" key="2">
    <source>
        <dbReference type="ARBA" id="ARBA00010564"/>
    </source>
</evidence>
<name>A0A7S3FLX0_9CHLO</name>
<feature type="domain" description="DNA primase large subunit C-terminal" evidence="11">
    <location>
        <begin position="276"/>
        <end position="443"/>
    </location>
</feature>
<evidence type="ECO:0000256" key="9">
    <source>
        <dbReference type="ARBA" id="ARBA00023125"/>
    </source>
</evidence>
<evidence type="ECO:0000256" key="5">
    <source>
        <dbReference type="ARBA" id="ARBA00022705"/>
    </source>
</evidence>
<dbReference type="GO" id="GO:0003677">
    <property type="term" value="F:DNA binding"/>
    <property type="evidence" value="ECO:0007669"/>
    <property type="project" value="UniProtKB-KW"/>
</dbReference>
<dbReference type="GO" id="GO:0046872">
    <property type="term" value="F:metal ion binding"/>
    <property type="evidence" value="ECO:0007669"/>
    <property type="project" value="UniProtKB-KW"/>
</dbReference>
<evidence type="ECO:0000313" key="14">
    <source>
        <dbReference type="Proteomes" id="UP001472866"/>
    </source>
</evidence>
<keyword evidence="3 10" id="KW-0004">4Fe-4S</keyword>
<dbReference type="InterPro" id="IPR007238">
    <property type="entry name" value="DNA_primase_lsu_euk/arc"/>
</dbReference>